<feature type="transmembrane region" description="Helical" evidence="6">
    <location>
        <begin position="217"/>
        <end position="245"/>
    </location>
</feature>
<feature type="transmembrane region" description="Helical" evidence="6">
    <location>
        <begin position="56"/>
        <end position="77"/>
    </location>
</feature>
<dbReference type="Pfam" id="PF03772">
    <property type="entry name" value="Competence"/>
    <property type="match status" value="1"/>
</dbReference>
<dbReference type="InterPro" id="IPR036866">
    <property type="entry name" value="RibonucZ/Hydroxyglut_hydro"/>
</dbReference>
<reference evidence="8" key="1">
    <citation type="submission" date="2013-06" db="EMBL/GenBank/DDBJ databases">
        <authorList>
            <person name="Weinstock G."/>
            <person name="Sodergren E."/>
            <person name="Clifton S."/>
            <person name="Fulton L."/>
            <person name="Fulton B."/>
            <person name="Courtney L."/>
            <person name="Fronick C."/>
            <person name="Harrison M."/>
            <person name="Strong C."/>
            <person name="Farmer C."/>
            <person name="Delahaunty K."/>
            <person name="Markovic C."/>
            <person name="Hall O."/>
            <person name="Minx P."/>
            <person name="Tomlinson C."/>
            <person name="Mitreva M."/>
            <person name="Nelson J."/>
            <person name="Hou S."/>
            <person name="Wollam A."/>
            <person name="Pepin K.H."/>
            <person name="Johnson M."/>
            <person name="Bhonagiri V."/>
            <person name="Nash W.E."/>
            <person name="Warren W."/>
            <person name="Chinwalla A."/>
            <person name="Mardis E.R."/>
            <person name="Wilson R.K."/>
        </authorList>
    </citation>
    <scope>NUCLEOTIDE SEQUENCE [LARGE SCALE GENOMIC DNA]</scope>
    <source>
        <strain evidence="8">ATCC 49176</strain>
    </source>
</reference>
<dbReference type="SUPFAM" id="SSF56281">
    <property type="entry name" value="Metallo-hydrolase/oxidoreductase"/>
    <property type="match status" value="1"/>
</dbReference>
<feature type="transmembrane region" description="Helical" evidence="6">
    <location>
        <begin position="284"/>
        <end position="302"/>
    </location>
</feature>
<dbReference type="HOGENOM" id="CLU_010363_2_3_9"/>
<organism evidence="8 9">
    <name type="scientific">Abiotrophia defectiva ATCC 49176</name>
    <dbReference type="NCBI Taxonomy" id="592010"/>
    <lineage>
        <taxon>Bacteria</taxon>
        <taxon>Bacillati</taxon>
        <taxon>Bacillota</taxon>
        <taxon>Bacilli</taxon>
        <taxon>Lactobacillales</taxon>
        <taxon>Aerococcaceae</taxon>
        <taxon>Abiotrophia</taxon>
    </lineage>
</organism>
<dbReference type="eggNOG" id="COG2333">
    <property type="taxonomic scope" value="Bacteria"/>
</dbReference>
<feature type="transmembrane region" description="Helical" evidence="6">
    <location>
        <begin position="163"/>
        <end position="180"/>
    </location>
</feature>
<comment type="caution">
    <text evidence="8">The sequence shown here is derived from an EMBL/GenBank/DDBJ whole genome shotgun (WGS) entry which is preliminary data.</text>
</comment>
<keyword evidence="9" id="KW-1185">Reference proteome</keyword>
<evidence type="ECO:0000256" key="1">
    <source>
        <dbReference type="ARBA" id="ARBA00004651"/>
    </source>
</evidence>
<dbReference type="GO" id="GO:0005886">
    <property type="term" value="C:plasma membrane"/>
    <property type="evidence" value="ECO:0007669"/>
    <property type="project" value="UniProtKB-SubCell"/>
</dbReference>
<dbReference type="eggNOG" id="COG0658">
    <property type="taxonomic scope" value="Bacteria"/>
</dbReference>
<dbReference type="InterPro" id="IPR004477">
    <property type="entry name" value="ComEC_N"/>
</dbReference>
<dbReference type="SMART" id="SM00849">
    <property type="entry name" value="Lactamase_B"/>
    <property type="match status" value="1"/>
</dbReference>
<dbReference type="AlphaFoldDB" id="W1Q298"/>
<dbReference type="InterPro" id="IPR035681">
    <property type="entry name" value="ComA-like_MBL"/>
</dbReference>
<proteinExistence type="predicted"/>
<feature type="transmembrane region" description="Helical" evidence="6">
    <location>
        <begin position="192"/>
        <end position="211"/>
    </location>
</feature>
<name>W1Q298_ABIDE</name>
<evidence type="ECO:0000256" key="6">
    <source>
        <dbReference type="SAM" id="Phobius"/>
    </source>
</evidence>
<feature type="transmembrane region" description="Helical" evidence="6">
    <location>
        <begin position="309"/>
        <end position="326"/>
    </location>
</feature>
<dbReference type="Gene3D" id="3.60.15.10">
    <property type="entry name" value="Ribonuclease Z/Hydroxyacylglutathione hydrolase-like"/>
    <property type="match status" value="1"/>
</dbReference>
<dbReference type="CDD" id="cd07731">
    <property type="entry name" value="ComA-like_MBL-fold"/>
    <property type="match status" value="1"/>
</dbReference>
<dbReference type="NCBIfam" id="TIGR00360">
    <property type="entry name" value="ComEC_N-term"/>
    <property type="match status" value="1"/>
</dbReference>
<keyword evidence="4 6" id="KW-1133">Transmembrane helix</keyword>
<keyword evidence="2" id="KW-1003">Cell membrane</keyword>
<dbReference type="InterPro" id="IPR001279">
    <property type="entry name" value="Metallo-B-lactamas"/>
</dbReference>
<dbReference type="InterPro" id="IPR052159">
    <property type="entry name" value="Competence_DNA_uptake"/>
</dbReference>
<evidence type="ECO:0000259" key="7">
    <source>
        <dbReference type="SMART" id="SM00849"/>
    </source>
</evidence>
<feature type="transmembrane region" description="Helical" evidence="6">
    <location>
        <begin position="257"/>
        <end position="278"/>
    </location>
</feature>
<dbReference type="Pfam" id="PF00753">
    <property type="entry name" value="Lactamase_B"/>
    <property type="match status" value="1"/>
</dbReference>
<protein>
    <submittedName>
        <fullName evidence="8">Metallo-beta-lactamase domain protein</fullName>
    </submittedName>
</protein>
<comment type="subcellular location">
    <subcellularLocation>
        <location evidence="1">Cell membrane</location>
        <topology evidence="1">Multi-pass membrane protein</topology>
    </subcellularLocation>
</comment>
<keyword evidence="3 6" id="KW-0812">Transmembrane</keyword>
<sequence length="611" mass="68898">MTSIEAKPLALGLMEALRQWFLAPLARWKGQGSSWTSLVLRLLFNQQTPGFRDQSVSLGVLGLSHFFAISGFHLLYLRRVLSRFFLRLGCLKESVAFWLPLFLLFYSWLCGWPIGSIRVLGSWGLVTFSKHFGDQTMTSLDRLCLVGLVCLLCQPGLAFQPAYLLSFSLSVVLIFANQAMDQPKHYGWRHQVYALVACLLITWPLMMDWRYEWYPLQVLAIFLLGIVFESLIMPLALVSSLTLILPGLDRLASLMDGIYQVMLGMLSPIGKFFSWHVITGRLSFIYWFIFLILFLVWLRWGWHHPWTTGAVLVCAYGLILGLKPYLHWQSSLTILDVGQGDSLVYQAAWSKEAWLIDTGGRPPYPASKEGPSFDTQYGYYNLIPALKAQGIGSLTGVMITHSDLDHIGSLASLSQEVAIDNLWISQHTASHPVWQEIKPYLAVSTQVHVLGPGQVYSIKEGLTFYTNDFNQATAPNDASIAATLAMGRHRLLNLGDMSGEYEQALIEHFPEIQADILKCAHHGSRFSSSDALLNHVHPKLALLSAGVHNTYHHPHPDTLAKLSNRGIPYFATPYHGAIRYEWSDWGWENWRTVLEAQQSTYPKSEPGQSKR</sequence>
<evidence type="ECO:0000256" key="2">
    <source>
        <dbReference type="ARBA" id="ARBA00022475"/>
    </source>
</evidence>
<dbReference type="PANTHER" id="PTHR30619:SF1">
    <property type="entry name" value="RECOMBINATION PROTEIN 2"/>
    <property type="match status" value="1"/>
</dbReference>
<evidence type="ECO:0000313" key="8">
    <source>
        <dbReference type="EMBL" id="ESK65187.1"/>
    </source>
</evidence>
<evidence type="ECO:0000256" key="3">
    <source>
        <dbReference type="ARBA" id="ARBA00022692"/>
    </source>
</evidence>
<evidence type="ECO:0000313" key="9">
    <source>
        <dbReference type="Proteomes" id="UP000019050"/>
    </source>
</evidence>
<keyword evidence="5 6" id="KW-0472">Membrane</keyword>
<evidence type="ECO:0000256" key="4">
    <source>
        <dbReference type="ARBA" id="ARBA00022989"/>
    </source>
</evidence>
<dbReference type="STRING" id="592010.GCWU000182_001348"/>
<dbReference type="OrthoDB" id="9761531at2"/>
<feature type="domain" description="Metallo-beta-lactamase" evidence="7">
    <location>
        <begin position="339"/>
        <end position="547"/>
    </location>
</feature>
<dbReference type="PANTHER" id="PTHR30619">
    <property type="entry name" value="DNA INTERNALIZATION/COMPETENCE PROTEIN COMEC/REC2"/>
    <property type="match status" value="1"/>
</dbReference>
<feature type="transmembrane region" description="Helical" evidence="6">
    <location>
        <begin position="97"/>
        <end position="120"/>
    </location>
</feature>
<evidence type="ECO:0000256" key="5">
    <source>
        <dbReference type="ARBA" id="ARBA00023136"/>
    </source>
</evidence>
<gene>
    <name evidence="8" type="ORF">GCWU000182_001348</name>
</gene>
<dbReference type="Proteomes" id="UP000019050">
    <property type="component" value="Unassembled WGS sequence"/>
</dbReference>
<accession>W1Q298</accession>
<dbReference type="EMBL" id="ACIN03000013">
    <property type="protein sequence ID" value="ESK65187.1"/>
    <property type="molecule type" value="Genomic_DNA"/>
</dbReference>